<accession>B9XNB3</accession>
<dbReference type="InterPro" id="IPR012664">
    <property type="entry name" value="CHP02452"/>
</dbReference>
<proteinExistence type="predicted"/>
<keyword evidence="3" id="KW-1185">Reference proteome</keyword>
<dbReference type="RefSeq" id="WP_007417300.1">
    <property type="nucleotide sequence ID" value="NZ_ABOX02000039.1"/>
</dbReference>
<protein>
    <recommendedName>
        <fullName evidence="1">Microbial-type PARG catalytic domain-containing protein</fullName>
    </recommendedName>
</protein>
<dbReference type="Proteomes" id="UP000003688">
    <property type="component" value="Unassembled WGS sequence"/>
</dbReference>
<dbReference type="PANTHER" id="PTHR35596:SF1">
    <property type="entry name" value="MICROBIAL-TYPE PARG CATALYTIC DOMAIN-CONTAINING PROTEIN"/>
    <property type="match status" value="1"/>
</dbReference>
<evidence type="ECO:0000313" key="3">
    <source>
        <dbReference type="Proteomes" id="UP000003688"/>
    </source>
</evidence>
<dbReference type="InterPro" id="IPR043472">
    <property type="entry name" value="Macro_dom-like"/>
</dbReference>
<dbReference type="InterPro" id="IPR019261">
    <property type="entry name" value="PARG_cat_microbial"/>
</dbReference>
<feature type="domain" description="Microbial-type PARG catalytic" evidence="1">
    <location>
        <begin position="10"/>
        <end position="156"/>
    </location>
</feature>
<evidence type="ECO:0000259" key="1">
    <source>
        <dbReference type="Pfam" id="PF10021"/>
    </source>
</evidence>
<dbReference type="Pfam" id="PF10021">
    <property type="entry name" value="PARG_cat_microb"/>
    <property type="match status" value="1"/>
</dbReference>
<reference evidence="2 3" key="1">
    <citation type="journal article" date="2011" name="J. Bacteriol.">
        <title>Genome sequence of 'Pedosphaera parvula' Ellin514, an aerobic Verrucomicrobial isolate from pasture soil.</title>
        <authorList>
            <person name="Kant R."/>
            <person name="van Passel M.W."/>
            <person name="Sangwan P."/>
            <person name="Palva A."/>
            <person name="Lucas S."/>
            <person name="Copeland A."/>
            <person name="Lapidus A."/>
            <person name="Glavina Del Rio T."/>
            <person name="Dalin E."/>
            <person name="Tice H."/>
            <person name="Bruce D."/>
            <person name="Goodwin L."/>
            <person name="Pitluck S."/>
            <person name="Chertkov O."/>
            <person name="Larimer F.W."/>
            <person name="Land M.L."/>
            <person name="Hauser L."/>
            <person name="Brettin T.S."/>
            <person name="Detter J.C."/>
            <person name="Han S."/>
            <person name="de Vos W.M."/>
            <person name="Janssen P.H."/>
            <person name="Smidt H."/>
        </authorList>
    </citation>
    <scope>NUCLEOTIDE SEQUENCE [LARGE SCALE GENOMIC DNA]</scope>
    <source>
        <strain evidence="2 3">Ellin514</strain>
    </source>
</reference>
<dbReference type="Gene3D" id="3.40.220.10">
    <property type="entry name" value="Leucine Aminopeptidase, subunit E, domain 1"/>
    <property type="match status" value="1"/>
</dbReference>
<gene>
    <name evidence="2" type="ORF">Cflav_PD1567</name>
</gene>
<organism evidence="2 3">
    <name type="scientific">Pedosphaera parvula (strain Ellin514)</name>
    <dbReference type="NCBI Taxonomy" id="320771"/>
    <lineage>
        <taxon>Bacteria</taxon>
        <taxon>Pseudomonadati</taxon>
        <taxon>Verrucomicrobiota</taxon>
        <taxon>Pedosphaerae</taxon>
        <taxon>Pedosphaerales</taxon>
        <taxon>Pedosphaeraceae</taxon>
        <taxon>Pedosphaera</taxon>
    </lineage>
</organism>
<name>B9XNB3_PEDPL</name>
<dbReference type="PANTHER" id="PTHR35596">
    <property type="entry name" value="DUF2263 DOMAIN-CONTAINING PROTEIN"/>
    <property type="match status" value="1"/>
</dbReference>
<dbReference type="SUPFAM" id="SSF52949">
    <property type="entry name" value="Macro domain-like"/>
    <property type="match status" value="1"/>
</dbReference>
<dbReference type="PIRSF" id="PIRSF014899">
    <property type="entry name" value="UCP014899"/>
    <property type="match status" value="1"/>
</dbReference>
<dbReference type="AlphaFoldDB" id="B9XNB3"/>
<dbReference type="STRING" id="320771.Cflav_PD1567"/>
<dbReference type="EMBL" id="ABOX02000039">
    <property type="protein sequence ID" value="EEF58666.1"/>
    <property type="molecule type" value="Genomic_DNA"/>
</dbReference>
<comment type="caution">
    <text evidence="2">The sequence shown here is derived from an EMBL/GenBank/DDBJ whole genome shotgun (WGS) entry which is preliminary data.</text>
</comment>
<sequence length="277" mass="29790">MSRTIRSTIAQQTVSILEAGHYTAPSGRKVELADAIKHALAGTTLHENEVSATVSISPALAQTKIEVTPETTFEASARLAAQPDGPIACLNFASAKNPGGGFLTGAQAQEECLARSSALYHCLLSQPAYYERNRANRSTLYLDLLIYSPDVPFFRDDAGQLLEKPVFASVITAPAPNRGALADNEPQSLPLVEPTLARRAAMVLSVAAGKRVKRLILGAWGCGVFRNDPRMVAQCFAAYLDKGGKFAGCFDEVVFAIYDKSENRATYSAFAEVFANR</sequence>
<evidence type="ECO:0000313" key="2">
    <source>
        <dbReference type="EMBL" id="EEF58666.1"/>
    </source>
</evidence>
<dbReference type="NCBIfam" id="TIGR02452">
    <property type="entry name" value="TIGR02452 family protein"/>
    <property type="match status" value="1"/>
</dbReference>